<protein>
    <recommendedName>
        <fullName evidence="2">N-acetyltransferase ESCO zinc-finger domain-containing protein</fullName>
    </recommendedName>
</protein>
<evidence type="ECO:0000313" key="4">
    <source>
        <dbReference type="Proteomes" id="UP000193920"/>
    </source>
</evidence>
<accession>A0A1Y2F3M9</accession>
<feature type="compositionally biased region" description="Basic and acidic residues" evidence="1">
    <location>
        <begin position="104"/>
        <end position="121"/>
    </location>
</feature>
<reference evidence="3 4" key="1">
    <citation type="submission" date="2016-08" db="EMBL/GenBank/DDBJ databases">
        <title>A Parts List for Fungal Cellulosomes Revealed by Comparative Genomics.</title>
        <authorList>
            <consortium name="DOE Joint Genome Institute"/>
            <person name="Haitjema C.H."/>
            <person name="Gilmore S.P."/>
            <person name="Henske J.K."/>
            <person name="Solomon K.V."/>
            <person name="De Groot R."/>
            <person name="Kuo A."/>
            <person name="Mondo S.J."/>
            <person name="Salamov A.A."/>
            <person name="Labutti K."/>
            <person name="Zhao Z."/>
            <person name="Chiniquy J."/>
            <person name="Barry K."/>
            <person name="Brewer H.M."/>
            <person name="Purvine S.O."/>
            <person name="Wright A.T."/>
            <person name="Boxma B."/>
            <person name="Van Alen T."/>
            <person name="Hackstein J.H."/>
            <person name="Baker S.E."/>
            <person name="Grigoriev I.V."/>
            <person name="O'Malley M.A."/>
        </authorList>
    </citation>
    <scope>NUCLEOTIDE SEQUENCE [LARGE SCALE GENOMIC DNA]</scope>
    <source>
        <strain evidence="3 4">G1</strain>
    </source>
</reference>
<gene>
    <name evidence="3" type="ORF">LY90DRAFT_501259</name>
</gene>
<dbReference type="GO" id="GO:0005634">
    <property type="term" value="C:nucleus"/>
    <property type="evidence" value="ECO:0007669"/>
    <property type="project" value="TreeGrafter"/>
</dbReference>
<dbReference type="GO" id="GO:0007064">
    <property type="term" value="P:mitotic sister chromatid cohesion"/>
    <property type="evidence" value="ECO:0007669"/>
    <property type="project" value="TreeGrafter"/>
</dbReference>
<dbReference type="PANTHER" id="PTHR45884">
    <property type="entry name" value="N-ACETYLTRANSFERASE ECO"/>
    <property type="match status" value="1"/>
</dbReference>
<keyword evidence="4" id="KW-1185">Reference proteome</keyword>
<dbReference type="Pfam" id="PF13878">
    <property type="entry name" value="zf-C2H2_3"/>
    <property type="match status" value="1"/>
</dbReference>
<evidence type="ECO:0000313" key="3">
    <source>
        <dbReference type="EMBL" id="ORY77936.1"/>
    </source>
</evidence>
<dbReference type="Proteomes" id="UP000193920">
    <property type="component" value="Unassembled WGS sequence"/>
</dbReference>
<dbReference type="PANTHER" id="PTHR45884:SF2">
    <property type="entry name" value="N-ACETYLTRANSFERASE ECO"/>
    <property type="match status" value="1"/>
</dbReference>
<name>A0A1Y2F3M9_9FUNG</name>
<organism evidence="3 4">
    <name type="scientific">Neocallimastix californiae</name>
    <dbReference type="NCBI Taxonomy" id="1754190"/>
    <lineage>
        <taxon>Eukaryota</taxon>
        <taxon>Fungi</taxon>
        <taxon>Fungi incertae sedis</taxon>
        <taxon>Chytridiomycota</taxon>
        <taxon>Chytridiomycota incertae sedis</taxon>
        <taxon>Neocallimastigomycetes</taxon>
        <taxon>Neocallimastigales</taxon>
        <taxon>Neocallimastigaceae</taxon>
        <taxon>Neocallimastix</taxon>
    </lineage>
</organism>
<dbReference type="AlphaFoldDB" id="A0A1Y2F3M9"/>
<dbReference type="STRING" id="1754190.A0A1Y2F3M9"/>
<dbReference type="GO" id="GO:0061733">
    <property type="term" value="F:protein-lysine-acetyltransferase activity"/>
    <property type="evidence" value="ECO:0007669"/>
    <property type="project" value="TreeGrafter"/>
</dbReference>
<proteinExistence type="predicted"/>
<dbReference type="EMBL" id="MCOG01000018">
    <property type="protein sequence ID" value="ORY77936.1"/>
    <property type="molecule type" value="Genomic_DNA"/>
</dbReference>
<dbReference type="OrthoDB" id="428854at2759"/>
<sequence>MTINNIKFTYKRKDNNTFQSLNNKKIRLLNSTGNEIIKENEISFENVDTYKLKNKKQNHNDISSYFNKKIPKHDKEPIESSDSPMSIMKSKRTIESYFQSKPNKGNENKIKNSEKNIDNKKNDSSIIDKKKMQTKKNYEQLYIDFGQKGISPIICTECGMPYNPSIQEDDLQHQQYHNIIIDGIEYNGYKTDNVVQKFSKNVYISEVEMSETTSSHKNKYQEFLRYVVLVEYGFREKNVKKELHHNF</sequence>
<feature type="domain" description="N-acetyltransferase ESCO zinc-finger" evidence="2">
    <location>
        <begin position="140"/>
        <end position="178"/>
    </location>
</feature>
<dbReference type="GO" id="GO:0000785">
    <property type="term" value="C:chromatin"/>
    <property type="evidence" value="ECO:0007669"/>
    <property type="project" value="TreeGrafter"/>
</dbReference>
<evidence type="ECO:0000259" key="2">
    <source>
        <dbReference type="Pfam" id="PF13878"/>
    </source>
</evidence>
<feature type="region of interest" description="Disordered" evidence="1">
    <location>
        <begin position="99"/>
        <end position="121"/>
    </location>
</feature>
<comment type="caution">
    <text evidence="3">The sequence shown here is derived from an EMBL/GenBank/DDBJ whole genome shotgun (WGS) entry which is preliminary data.</text>
</comment>
<evidence type="ECO:0000256" key="1">
    <source>
        <dbReference type="SAM" id="MobiDB-lite"/>
    </source>
</evidence>
<dbReference type="InterPro" id="IPR028005">
    <property type="entry name" value="AcTrfase_ESCO_Znf_dom"/>
</dbReference>